<feature type="compositionally biased region" description="Basic and acidic residues" evidence="8">
    <location>
        <begin position="531"/>
        <end position="540"/>
    </location>
</feature>
<feature type="domain" description="DUF4174" evidence="10">
    <location>
        <begin position="713"/>
        <end position="845"/>
    </location>
</feature>
<protein>
    <recommendedName>
        <fullName evidence="7">Coiled-coil domain-containing protein 80</fullName>
    </recommendedName>
</protein>
<dbReference type="FunCoup" id="I3KHF9">
    <property type="interactions" value="1097"/>
</dbReference>
<dbReference type="OMA" id="DMRVKQY"/>
<evidence type="ECO:0000256" key="9">
    <source>
        <dbReference type="SAM" id="SignalP"/>
    </source>
</evidence>
<sequence length="885" mass="100890">MRGFVLSLALIYLLTWTQADKQTHLKRVQLRRRLQGRLRPGYASAISVHSNKNAQNVQADEAIPLTARSGNLEGAKRAGGRLRRIGTNGQIGLSRQLTDEGTPGARARVTRMPSSAGSPNLLASFAGKNRVLVISAPHDSDGYYRLMMSLLKPDVYCELAERHVHQIVMFHQEGEMGGKVRRITTEGKVMEEPLDTALIPRLMSFLKLEKGKFGMVLLKKTLQVEERYPYPVRLEAMYEVIDRSPMRKLEKLRQKGFIQKCKGAGVEGQVEEGTLAGENDHDKHFFHHVCFHSREIPDTPTIKLNSNSKTTRPTTTTTTTTTTQPTTTTTTTTTTQPTTTTMTTTTTRATTTTTKAITTTRKPNTTTTTKRPTTTTTQKTTRAPTTALWHPLPRTTADPYYYNHRERERYPPKTTPAGDNRTDKLNRDPHSRKLPITHRLPKTKPTKKKNGGDKVLTNEYEDKYEPSKPTASNPEEPETISVITPTRKGKPDKHDKKKKKNDKGAKKAERRGKPGKEGKIGGKKNGKKVSKYREKVDYPKPTKKPTAPPKGALVSFLDYFENRRRLLLITSPSEENSMYVQQRDEYLESVCEMAIRKVSIITIFGSLTNSTMKIDHYQIENDKPMKGLRQEDLVNQDLITELRKEFGMTYEEFYMVLTDTDMRVKQSYEVPIAMKAVFNYIDTFSSRIREMEQQKRDGVVCKKEDKPRSLENFLSRFRWRRRLFIISAPNDEEWAYQQQLYALNSQACNLGLRHIAILKLVGIESPDMGGVLELYPINGSATVEREGLSATLVKDMRNYFQISPEYFSMLLVGKDGNVKSWYPSPMWSMAIIYDLVDSMQLRRQEMAIQQSLGMRCPEDEYGGYGYHQHGYEHGYQDGYHQGYGY</sequence>
<evidence type="ECO:0000256" key="5">
    <source>
        <dbReference type="ARBA" id="ARBA00038037"/>
    </source>
</evidence>
<feature type="chain" id="PRO_5025554347" description="Coiled-coil domain-containing protein 80" evidence="9">
    <location>
        <begin position="20"/>
        <end position="885"/>
    </location>
</feature>
<evidence type="ECO:0000256" key="4">
    <source>
        <dbReference type="ARBA" id="ARBA00022729"/>
    </source>
</evidence>
<dbReference type="GO" id="GO:0005604">
    <property type="term" value="C:basement membrane"/>
    <property type="evidence" value="ECO:0007669"/>
    <property type="project" value="TreeGrafter"/>
</dbReference>
<feature type="signal peptide" evidence="9">
    <location>
        <begin position="1"/>
        <end position="19"/>
    </location>
</feature>
<feature type="compositionally biased region" description="Basic residues" evidence="8">
    <location>
        <begin position="432"/>
        <end position="449"/>
    </location>
</feature>
<feature type="compositionally biased region" description="Low complexity" evidence="8">
    <location>
        <begin position="309"/>
        <end position="386"/>
    </location>
</feature>
<keyword evidence="2" id="KW-0964">Secreted</keyword>
<evidence type="ECO:0000256" key="7">
    <source>
        <dbReference type="ARBA" id="ARBA00039956"/>
    </source>
</evidence>
<evidence type="ECO:0000256" key="2">
    <source>
        <dbReference type="ARBA" id="ARBA00022525"/>
    </source>
</evidence>
<organism evidence="11 12">
    <name type="scientific">Oreochromis niloticus</name>
    <name type="common">Nile tilapia</name>
    <name type="synonym">Tilapia nilotica</name>
    <dbReference type="NCBI Taxonomy" id="8128"/>
    <lineage>
        <taxon>Eukaryota</taxon>
        <taxon>Metazoa</taxon>
        <taxon>Chordata</taxon>
        <taxon>Craniata</taxon>
        <taxon>Vertebrata</taxon>
        <taxon>Euteleostomi</taxon>
        <taxon>Actinopterygii</taxon>
        <taxon>Neopterygii</taxon>
        <taxon>Teleostei</taxon>
        <taxon>Neoteleostei</taxon>
        <taxon>Acanthomorphata</taxon>
        <taxon>Ovalentaria</taxon>
        <taxon>Cichlomorphae</taxon>
        <taxon>Cichliformes</taxon>
        <taxon>Cichlidae</taxon>
        <taxon>African cichlids</taxon>
        <taxon>Pseudocrenilabrinae</taxon>
        <taxon>Oreochromini</taxon>
        <taxon>Oreochromis</taxon>
    </lineage>
</organism>
<dbReference type="eggNOG" id="ENOG502QRG7">
    <property type="taxonomic scope" value="Eukaryota"/>
</dbReference>
<name>I3KHF9_ORENI</name>
<dbReference type="PANTHER" id="PTHR46792:SF2">
    <property type="entry name" value="COILED-COIL DOMAIN-CONTAINING PROTEIN 80"/>
    <property type="match status" value="1"/>
</dbReference>
<feature type="region of interest" description="Disordered" evidence="8">
    <location>
        <begin position="300"/>
        <end position="551"/>
    </location>
</feature>
<feature type="compositionally biased region" description="Basic residues" evidence="8">
    <location>
        <begin position="487"/>
        <end position="501"/>
    </location>
</feature>
<feature type="compositionally biased region" description="Basic and acidic residues" evidence="8">
    <location>
        <begin position="502"/>
        <end position="520"/>
    </location>
</feature>
<feature type="compositionally biased region" description="Basic and acidic residues" evidence="8">
    <location>
        <begin position="420"/>
        <end position="431"/>
    </location>
</feature>
<dbReference type="AlphaFoldDB" id="I3KHF9"/>
<dbReference type="HOGENOM" id="CLU_013508_0_0_1"/>
<evidence type="ECO:0000259" key="10">
    <source>
        <dbReference type="Pfam" id="PF13778"/>
    </source>
</evidence>
<keyword evidence="12" id="KW-1185">Reference proteome</keyword>
<dbReference type="Proteomes" id="UP000005207">
    <property type="component" value="Unplaced"/>
</dbReference>
<evidence type="ECO:0000256" key="3">
    <source>
        <dbReference type="ARBA" id="ARBA00022530"/>
    </source>
</evidence>
<reference evidence="11" key="2">
    <citation type="submission" date="2025-09" db="UniProtKB">
        <authorList>
            <consortium name="Ensembl"/>
        </authorList>
    </citation>
    <scope>IDENTIFICATION</scope>
</reference>
<comment type="subcellular location">
    <subcellularLocation>
        <location evidence="1">Secreted</location>
        <location evidence="1">Extracellular space</location>
        <location evidence="1">Extracellular matrix</location>
    </subcellularLocation>
</comment>
<dbReference type="Pfam" id="PF13778">
    <property type="entry name" value="DUF4174"/>
    <property type="match status" value="3"/>
</dbReference>
<dbReference type="GO" id="GO:0001756">
    <property type="term" value="P:somitogenesis"/>
    <property type="evidence" value="ECO:0007669"/>
    <property type="project" value="Ensembl"/>
</dbReference>
<accession>I3KHF9</accession>
<comment type="subunit">
    <text evidence="6">Binds to various extracellular matrix proteins.</text>
</comment>
<evidence type="ECO:0000256" key="6">
    <source>
        <dbReference type="ARBA" id="ARBA00038549"/>
    </source>
</evidence>
<dbReference type="InParanoid" id="I3KHF9"/>
<dbReference type="Ensembl" id="ENSONIT00000020572.2">
    <property type="protein sequence ID" value="ENSONIP00000020554.2"/>
    <property type="gene ID" value="ENSONIG00000016325.2"/>
</dbReference>
<dbReference type="GO" id="GO:0030198">
    <property type="term" value="P:extracellular matrix organization"/>
    <property type="evidence" value="ECO:0007669"/>
    <property type="project" value="TreeGrafter"/>
</dbReference>
<comment type="similarity">
    <text evidence="5">Belongs to the CCDC80 family.</text>
</comment>
<proteinExistence type="inferred from homology"/>
<feature type="region of interest" description="Disordered" evidence="8">
    <location>
        <begin position="94"/>
        <end position="115"/>
    </location>
</feature>
<evidence type="ECO:0000256" key="1">
    <source>
        <dbReference type="ARBA" id="ARBA00004498"/>
    </source>
</evidence>
<gene>
    <name evidence="11" type="primary">ccdc80</name>
</gene>
<dbReference type="GO" id="GO:0010811">
    <property type="term" value="P:positive regulation of cell-substrate adhesion"/>
    <property type="evidence" value="ECO:0007669"/>
    <property type="project" value="TreeGrafter"/>
</dbReference>
<dbReference type="InterPro" id="IPR025232">
    <property type="entry name" value="DUF4174"/>
</dbReference>
<dbReference type="PANTHER" id="PTHR46792">
    <property type="entry name" value="COILED-COIL DOMAIN-CONTAINING PROTEIN 80"/>
    <property type="match status" value="1"/>
</dbReference>
<evidence type="ECO:0000313" key="11">
    <source>
        <dbReference type="Ensembl" id="ENSONIP00000020554.2"/>
    </source>
</evidence>
<feature type="domain" description="DUF4174" evidence="10">
    <location>
        <begin position="122"/>
        <end position="250"/>
    </location>
</feature>
<feature type="compositionally biased region" description="Basic residues" evidence="8">
    <location>
        <begin position="521"/>
        <end position="530"/>
    </location>
</feature>
<keyword evidence="3" id="KW-0272">Extracellular matrix</keyword>
<evidence type="ECO:0000313" key="12">
    <source>
        <dbReference type="Proteomes" id="UP000005207"/>
    </source>
</evidence>
<keyword evidence="4 9" id="KW-0732">Signal</keyword>
<evidence type="ECO:0000256" key="8">
    <source>
        <dbReference type="SAM" id="MobiDB-lite"/>
    </source>
</evidence>
<dbReference type="GeneTree" id="ENSGT00940000164470"/>
<feature type="domain" description="DUF4174" evidence="10">
    <location>
        <begin position="556"/>
        <end position="690"/>
    </location>
</feature>
<reference evidence="11" key="1">
    <citation type="submission" date="2025-08" db="UniProtKB">
        <authorList>
            <consortium name="Ensembl"/>
        </authorList>
    </citation>
    <scope>IDENTIFICATION</scope>
</reference>